<proteinExistence type="predicted"/>
<dbReference type="SUPFAM" id="SSF46785">
    <property type="entry name" value="Winged helix' DNA-binding domain"/>
    <property type="match status" value="1"/>
</dbReference>
<accession>A0ABM6T1J1</accession>
<gene>
    <name evidence="1" type="ORF">C4B68_01795</name>
</gene>
<dbReference type="NCBIfam" id="TIGR00738">
    <property type="entry name" value="rrf2_super"/>
    <property type="match status" value="1"/>
</dbReference>
<evidence type="ECO:0000313" key="2">
    <source>
        <dbReference type="Proteomes" id="UP000238413"/>
    </source>
</evidence>
<dbReference type="PANTHER" id="PTHR33221">
    <property type="entry name" value="WINGED HELIX-TURN-HELIX TRANSCRIPTIONAL REGULATOR, RRF2 FAMILY"/>
    <property type="match status" value="1"/>
</dbReference>
<dbReference type="InterPro" id="IPR000944">
    <property type="entry name" value="Tscrpt_reg_Rrf2"/>
</dbReference>
<evidence type="ECO:0000313" key="1">
    <source>
        <dbReference type="EMBL" id="AVH60915.1"/>
    </source>
</evidence>
<dbReference type="InterPro" id="IPR036388">
    <property type="entry name" value="WH-like_DNA-bd_sf"/>
</dbReference>
<reference evidence="1 2" key="1">
    <citation type="submission" date="2018-02" db="EMBL/GenBank/DDBJ databases">
        <title>Complete genome sequence of Streptomyces dengpaensis, the producer of angucyclines.</title>
        <authorList>
            <person name="Yumei L."/>
        </authorList>
    </citation>
    <scope>NUCLEOTIDE SEQUENCE [LARGE SCALE GENOMIC DNA]</scope>
    <source>
        <strain evidence="1 2">XZHG99</strain>
    </source>
</reference>
<dbReference type="InterPro" id="IPR036390">
    <property type="entry name" value="WH_DNA-bd_sf"/>
</dbReference>
<dbReference type="Pfam" id="PF02082">
    <property type="entry name" value="Rrf2"/>
    <property type="match status" value="1"/>
</dbReference>
<dbReference type="Proteomes" id="UP000238413">
    <property type="component" value="Chromosome"/>
</dbReference>
<dbReference type="Gene3D" id="1.10.10.10">
    <property type="entry name" value="Winged helix-like DNA-binding domain superfamily/Winged helix DNA-binding domain"/>
    <property type="match status" value="1"/>
</dbReference>
<name>A0ABM6T1J1_9ACTN</name>
<protein>
    <submittedName>
        <fullName evidence="1">Rrf2 family transcriptional regulator</fullName>
    </submittedName>
</protein>
<organism evidence="1 2">
    <name type="scientific">Streptomyces dengpaensis</name>
    <dbReference type="NCBI Taxonomy" id="2049881"/>
    <lineage>
        <taxon>Bacteria</taxon>
        <taxon>Bacillati</taxon>
        <taxon>Actinomycetota</taxon>
        <taxon>Actinomycetes</taxon>
        <taxon>Kitasatosporales</taxon>
        <taxon>Streptomycetaceae</taxon>
        <taxon>Streptomyces</taxon>
    </lineage>
</organism>
<sequence>MSKGVEWAMHTLLNLGMLEDGEPVSSAQLAAGHGLPAAYLNKQLQLLVKAELLTSTPGPRGGFTLARPIDSISLLDVVVAIEGNEPIFRCAEIRRCGKIGELSTGNTSTTCAVKRAMYRADMAWREALAKQKLSDVQNELDIDNPSVRRTVRRAFGGA</sequence>
<keyword evidence="2" id="KW-1185">Reference proteome</keyword>
<dbReference type="PANTHER" id="PTHR33221:SF13">
    <property type="entry name" value="TRANSCRIPTIONAL REGULATOR-RELATED"/>
    <property type="match status" value="1"/>
</dbReference>
<dbReference type="EMBL" id="CP026652">
    <property type="protein sequence ID" value="AVH60915.1"/>
    <property type="molecule type" value="Genomic_DNA"/>
</dbReference>
<dbReference type="PROSITE" id="PS51197">
    <property type="entry name" value="HTH_RRF2_2"/>
    <property type="match status" value="1"/>
</dbReference>